<name>A0ABQ3IDN8_9PSEU</name>
<dbReference type="PROSITE" id="PS51063">
    <property type="entry name" value="HTH_CRP_2"/>
    <property type="match status" value="1"/>
</dbReference>
<dbReference type="SUPFAM" id="SSF51206">
    <property type="entry name" value="cAMP-binding domain-like"/>
    <property type="match status" value="1"/>
</dbReference>
<organism evidence="5 6">
    <name type="scientific">Amycolatopsis deserti</name>
    <dbReference type="NCBI Taxonomy" id="185696"/>
    <lineage>
        <taxon>Bacteria</taxon>
        <taxon>Bacillati</taxon>
        <taxon>Actinomycetota</taxon>
        <taxon>Actinomycetes</taxon>
        <taxon>Pseudonocardiales</taxon>
        <taxon>Pseudonocardiaceae</taxon>
        <taxon>Amycolatopsis</taxon>
    </lineage>
</organism>
<keyword evidence="1" id="KW-0805">Transcription regulation</keyword>
<evidence type="ECO:0000313" key="6">
    <source>
        <dbReference type="Proteomes" id="UP000605897"/>
    </source>
</evidence>
<evidence type="ECO:0000256" key="3">
    <source>
        <dbReference type="ARBA" id="ARBA00023163"/>
    </source>
</evidence>
<sequence>MAIATEFSCAIATAWSRSHYRCLSDNARQRLLASAEEVHLAAGRHLPVTPRSSQAGLVIDGLFRVYAGSGVRQVTLQYAAEGDAFGVPDLRPSSSGAGLSAGGQAVVDSHLLMLNRDELAVLLRTDPTVSRAVIDGLLVAHVSSVSLLAENVLSPLRRRVARHLLDLALRENGAVMVHATVQDLANATGTVREVVTRLLKDLRTDGLVSRRGSALVLHDLRRLHRIARGDEDNVSK</sequence>
<dbReference type="Pfam" id="PF13545">
    <property type="entry name" value="HTH_Crp_2"/>
    <property type="match status" value="1"/>
</dbReference>
<dbReference type="SUPFAM" id="SSF46785">
    <property type="entry name" value="Winged helix' DNA-binding domain"/>
    <property type="match status" value="1"/>
</dbReference>
<dbReference type="Gene3D" id="2.60.120.10">
    <property type="entry name" value="Jelly Rolls"/>
    <property type="match status" value="1"/>
</dbReference>
<dbReference type="InterPro" id="IPR036388">
    <property type="entry name" value="WH-like_DNA-bd_sf"/>
</dbReference>
<evidence type="ECO:0000256" key="1">
    <source>
        <dbReference type="ARBA" id="ARBA00023015"/>
    </source>
</evidence>
<dbReference type="EMBL" id="BNAU01000001">
    <property type="protein sequence ID" value="GHE80596.1"/>
    <property type="molecule type" value="Genomic_DNA"/>
</dbReference>
<feature type="domain" description="HTH crp-type" evidence="4">
    <location>
        <begin position="154"/>
        <end position="221"/>
    </location>
</feature>
<dbReference type="InterPro" id="IPR014710">
    <property type="entry name" value="RmlC-like_jellyroll"/>
</dbReference>
<gene>
    <name evidence="5" type="ORF">GCM10017786_08470</name>
</gene>
<dbReference type="InterPro" id="IPR036390">
    <property type="entry name" value="WH_DNA-bd_sf"/>
</dbReference>
<dbReference type="Gene3D" id="1.10.10.10">
    <property type="entry name" value="Winged helix-like DNA-binding domain superfamily/Winged helix DNA-binding domain"/>
    <property type="match status" value="1"/>
</dbReference>
<dbReference type="InterPro" id="IPR018490">
    <property type="entry name" value="cNMP-bd_dom_sf"/>
</dbReference>
<keyword evidence="3" id="KW-0804">Transcription</keyword>
<reference evidence="6" key="1">
    <citation type="journal article" date="2019" name="Int. J. Syst. Evol. Microbiol.">
        <title>The Global Catalogue of Microorganisms (GCM) 10K type strain sequencing project: providing services to taxonomists for standard genome sequencing and annotation.</title>
        <authorList>
            <consortium name="The Broad Institute Genomics Platform"/>
            <consortium name="The Broad Institute Genome Sequencing Center for Infectious Disease"/>
            <person name="Wu L."/>
            <person name="Ma J."/>
        </authorList>
    </citation>
    <scope>NUCLEOTIDE SEQUENCE [LARGE SCALE GENOMIC DNA]</scope>
    <source>
        <strain evidence="6">CGMCC 4.7677</strain>
    </source>
</reference>
<dbReference type="CDD" id="cd00092">
    <property type="entry name" value="HTH_CRP"/>
    <property type="match status" value="1"/>
</dbReference>
<protein>
    <submittedName>
        <fullName evidence="5">Crp/Fnr family transcriptional regulator</fullName>
    </submittedName>
</protein>
<dbReference type="SMART" id="SM00419">
    <property type="entry name" value="HTH_CRP"/>
    <property type="match status" value="1"/>
</dbReference>
<keyword evidence="2" id="KW-0238">DNA-binding</keyword>
<evidence type="ECO:0000259" key="4">
    <source>
        <dbReference type="PROSITE" id="PS51063"/>
    </source>
</evidence>
<proteinExistence type="predicted"/>
<evidence type="ECO:0000256" key="2">
    <source>
        <dbReference type="ARBA" id="ARBA00023125"/>
    </source>
</evidence>
<comment type="caution">
    <text evidence="5">The sequence shown here is derived from an EMBL/GenBank/DDBJ whole genome shotgun (WGS) entry which is preliminary data.</text>
</comment>
<evidence type="ECO:0000313" key="5">
    <source>
        <dbReference type="EMBL" id="GHE80596.1"/>
    </source>
</evidence>
<dbReference type="InterPro" id="IPR012318">
    <property type="entry name" value="HTH_CRP"/>
</dbReference>
<accession>A0ABQ3IDN8</accession>
<keyword evidence="6" id="KW-1185">Reference proteome</keyword>
<dbReference type="Proteomes" id="UP000605897">
    <property type="component" value="Unassembled WGS sequence"/>
</dbReference>